<dbReference type="InterPro" id="IPR001610">
    <property type="entry name" value="PAC"/>
</dbReference>
<dbReference type="PROSITE" id="PS50113">
    <property type="entry name" value="PAC"/>
    <property type="match status" value="3"/>
</dbReference>
<name>A0A2T0TMU1_9BACT</name>
<comment type="catalytic activity">
    <reaction evidence="1">
        <text>ATP + protein L-histidine = ADP + protein N-phospho-L-histidine.</text>
        <dbReference type="EC" id="2.7.13.3"/>
    </reaction>
</comment>
<dbReference type="SUPFAM" id="SSF55785">
    <property type="entry name" value="PYP-like sensor domain (PAS domain)"/>
    <property type="match status" value="3"/>
</dbReference>
<dbReference type="EC" id="2.7.13.3" evidence="2"/>
<dbReference type="SUPFAM" id="SSF47384">
    <property type="entry name" value="Homodimeric domain of signal transducing histidine kinase"/>
    <property type="match status" value="1"/>
</dbReference>
<dbReference type="InterPro" id="IPR000700">
    <property type="entry name" value="PAS-assoc_C"/>
</dbReference>
<dbReference type="InterPro" id="IPR013655">
    <property type="entry name" value="PAS_fold_3"/>
</dbReference>
<evidence type="ECO:0000256" key="4">
    <source>
        <dbReference type="ARBA" id="ARBA00022679"/>
    </source>
</evidence>
<sequence length="849" mass="94563">MESHHHPSESTRKLTQRLDVDFVLQATGIGIWELDMTTRQIVWDDQCRQLFGLTKANQVSYEQAAQHIHPQDVERIRQAAQWAMNPCSTGYYDETYRTIGADDGQLRWVRFYGRSYFTDTGDLLRFAGVAQEVTAQRLAQQSLQAAQARQTYLLTLSDHLRTLKDPVQLQYEAACLLGAQLGANRVGYAETQPDRELVAVTRHYTQGVASIEGVYRYADYGLDLLQRMQAGQAVVRPDIANDPALTDTQKEAHAILQLGATINVPLVKEGQLVAILFVHYSQAHTFSSEEVTLVEETAERIWAAVERARAEDALRESEQRFRRLADTLPQAIWVNDPQGNVEFLNQWWTDYSGIAFSPTTAWQIASDIIHPDDGPLVAAAFRQAIERGTGFSIEQRNRSASGEYRWFFNTGVPYRDTDTGPITKWVGCGVDIHDLKRAGQALQESQQRLQSIIDLAQLGAYTIDLATDTITKSPRVAEWYGLPQVTDVATSLSAVAEADRARVGQAYVDAIQPGSSGAYQAEYIVINQQTGHQRTLRMIGQVITDEDGHPVRVEGSVLDVTIQRAVQQSLEQQVRQRTEELALANDELAINNREYEAINKELGETNFLLKHSNENLQQFAYVASHDLQEPLRKIQQFGDLLHSRFSDAVGSEGATYINRMQLAASRMSTLISDLLTYSRLTTRRQPAEMIDLAEVVSEALSNLELVVVGNNARIDVGPLPRLQGEYMPMVQLFQNLLSNALKFQRPPVAPLISVTARTLSADALPPAIKPAQLATHYHCITVTDNGIGFKEQYLDRIFQVFQRLHGKDNYAGTGVGLAICEKVVINHGGAITATSQPGNGASFIVYLPA</sequence>
<proteinExistence type="predicted"/>
<dbReference type="SMART" id="SM00387">
    <property type="entry name" value="HATPase_c"/>
    <property type="match status" value="1"/>
</dbReference>
<dbReference type="InterPro" id="IPR005467">
    <property type="entry name" value="His_kinase_dom"/>
</dbReference>
<dbReference type="Gene3D" id="3.30.565.10">
    <property type="entry name" value="Histidine kinase-like ATPase, C-terminal domain"/>
    <property type="match status" value="1"/>
</dbReference>
<comment type="caution">
    <text evidence="10">The sequence shown here is derived from an EMBL/GenBank/DDBJ whole genome shotgun (WGS) entry which is preliminary data.</text>
</comment>
<evidence type="ECO:0000259" key="7">
    <source>
        <dbReference type="PROSITE" id="PS50109"/>
    </source>
</evidence>
<dbReference type="Pfam" id="PF08447">
    <property type="entry name" value="PAS_3"/>
    <property type="match status" value="2"/>
</dbReference>
<evidence type="ECO:0000256" key="2">
    <source>
        <dbReference type="ARBA" id="ARBA00012438"/>
    </source>
</evidence>
<dbReference type="SMART" id="SM00091">
    <property type="entry name" value="PAS"/>
    <property type="match status" value="3"/>
</dbReference>
<dbReference type="Gene3D" id="3.30.450.40">
    <property type="match status" value="1"/>
</dbReference>
<accession>A0A2T0TMU1</accession>
<evidence type="ECO:0000313" key="10">
    <source>
        <dbReference type="EMBL" id="PRY46976.1"/>
    </source>
</evidence>
<evidence type="ECO:0000256" key="6">
    <source>
        <dbReference type="SAM" id="Coils"/>
    </source>
</evidence>
<dbReference type="CDD" id="cd00082">
    <property type="entry name" value="HisKA"/>
    <property type="match status" value="1"/>
</dbReference>
<dbReference type="Gene3D" id="1.10.287.130">
    <property type="match status" value="1"/>
</dbReference>
<keyword evidence="11" id="KW-1185">Reference proteome</keyword>
<dbReference type="Pfam" id="PF00512">
    <property type="entry name" value="HisKA"/>
    <property type="match status" value="1"/>
</dbReference>
<dbReference type="PANTHER" id="PTHR43304:SF1">
    <property type="entry name" value="PAC DOMAIN-CONTAINING PROTEIN"/>
    <property type="match status" value="1"/>
</dbReference>
<dbReference type="SMART" id="SM00086">
    <property type="entry name" value="PAC"/>
    <property type="match status" value="3"/>
</dbReference>
<dbReference type="OrthoDB" id="9766459at2"/>
<dbReference type="PANTHER" id="PTHR43304">
    <property type="entry name" value="PHYTOCHROME-LIKE PROTEIN CPH1"/>
    <property type="match status" value="1"/>
</dbReference>
<dbReference type="SMART" id="SM00065">
    <property type="entry name" value="GAF"/>
    <property type="match status" value="1"/>
</dbReference>
<keyword evidence="3" id="KW-0597">Phosphoprotein</keyword>
<feature type="domain" description="Histidine kinase" evidence="7">
    <location>
        <begin position="622"/>
        <end position="849"/>
    </location>
</feature>
<dbReference type="PRINTS" id="PR00344">
    <property type="entry name" value="BCTRLSENSOR"/>
</dbReference>
<dbReference type="InterPro" id="IPR035965">
    <property type="entry name" value="PAS-like_dom_sf"/>
</dbReference>
<dbReference type="SMART" id="SM00388">
    <property type="entry name" value="HisKA"/>
    <property type="match status" value="1"/>
</dbReference>
<dbReference type="AlphaFoldDB" id="A0A2T0TMU1"/>
<evidence type="ECO:0000259" key="8">
    <source>
        <dbReference type="PROSITE" id="PS50112"/>
    </source>
</evidence>
<dbReference type="EMBL" id="PVTE01000001">
    <property type="protein sequence ID" value="PRY46976.1"/>
    <property type="molecule type" value="Genomic_DNA"/>
</dbReference>
<dbReference type="CDD" id="cd00130">
    <property type="entry name" value="PAS"/>
    <property type="match status" value="2"/>
</dbReference>
<dbReference type="PROSITE" id="PS50112">
    <property type="entry name" value="PAS"/>
    <property type="match status" value="2"/>
</dbReference>
<reference evidence="10 11" key="1">
    <citation type="submission" date="2018-03" db="EMBL/GenBank/DDBJ databases">
        <title>Genomic Encyclopedia of Archaeal and Bacterial Type Strains, Phase II (KMG-II): from individual species to whole genera.</title>
        <authorList>
            <person name="Goeker M."/>
        </authorList>
    </citation>
    <scope>NUCLEOTIDE SEQUENCE [LARGE SCALE GENOMIC DNA]</scope>
    <source>
        <strain evidence="10 11">DSM 28354</strain>
    </source>
</reference>
<feature type="domain" description="PAS" evidence="8">
    <location>
        <begin position="317"/>
        <end position="388"/>
    </location>
</feature>
<dbReference type="SUPFAM" id="SSF55874">
    <property type="entry name" value="ATPase domain of HSP90 chaperone/DNA topoisomerase II/histidine kinase"/>
    <property type="match status" value="1"/>
</dbReference>
<dbReference type="InterPro" id="IPR003661">
    <property type="entry name" value="HisK_dim/P_dom"/>
</dbReference>
<dbReference type="InterPro" id="IPR003018">
    <property type="entry name" value="GAF"/>
</dbReference>
<dbReference type="Pfam" id="PF13185">
    <property type="entry name" value="GAF_2"/>
    <property type="match status" value="1"/>
</dbReference>
<keyword evidence="4" id="KW-0808">Transferase</keyword>
<protein>
    <recommendedName>
        <fullName evidence="2">histidine kinase</fullName>
        <ecNumber evidence="2">2.7.13.3</ecNumber>
    </recommendedName>
</protein>
<dbReference type="InterPro" id="IPR004358">
    <property type="entry name" value="Sig_transdc_His_kin-like_C"/>
</dbReference>
<dbReference type="Pfam" id="PF02518">
    <property type="entry name" value="HATPase_c"/>
    <property type="match status" value="1"/>
</dbReference>
<dbReference type="PROSITE" id="PS50109">
    <property type="entry name" value="HIS_KIN"/>
    <property type="match status" value="1"/>
</dbReference>
<organism evidence="10 11">
    <name type="scientific">Spirosoma oryzae</name>
    <dbReference type="NCBI Taxonomy" id="1469603"/>
    <lineage>
        <taxon>Bacteria</taxon>
        <taxon>Pseudomonadati</taxon>
        <taxon>Bacteroidota</taxon>
        <taxon>Cytophagia</taxon>
        <taxon>Cytophagales</taxon>
        <taxon>Cytophagaceae</taxon>
        <taxon>Spirosoma</taxon>
    </lineage>
</organism>
<dbReference type="InterPro" id="IPR029016">
    <property type="entry name" value="GAF-like_dom_sf"/>
</dbReference>
<dbReference type="InterPro" id="IPR036097">
    <property type="entry name" value="HisK_dim/P_sf"/>
</dbReference>
<keyword evidence="5" id="KW-0418">Kinase</keyword>
<dbReference type="NCBIfam" id="TIGR00229">
    <property type="entry name" value="sensory_box"/>
    <property type="match status" value="1"/>
</dbReference>
<dbReference type="SUPFAM" id="SSF55781">
    <property type="entry name" value="GAF domain-like"/>
    <property type="match status" value="1"/>
</dbReference>
<gene>
    <name evidence="10" type="ORF">CLV58_10140</name>
</gene>
<dbReference type="InterPro" id="IPR052162">
    <property type="entry name" value="Sensor_kinase/Photoreceptor"/>
</dbReference>
<dbReference type="RefSeq" id="WP_106135748.1">
    <property type="nucleotide sequence ID" value="NZ_PVTE01000001.1"/>
</dbReference>
<feature type="coiled-coil region" evidence="6">
    <location>
        <begin position="567"/>
        <end position="601"/>
    </location>
</feature>
<evidence type="ECO:0000313" key="11">
    <source>
        <dbReference type="Proteomes" id="UP000238375"/>
    </source>
</evidence>
<dbReference type="InterPro" id="IPR000014">
    <property type="entry name" value="PAS"/>
</dbReference>
<dbReference type="InterPro" id="IPR003594">
    <property type="entry name" value="HATPase_dom"/>
</dbReference>
<keyword evidence="6" id="KW-0175">Coiled coil</keyword>
<dbReference type="InterPro" id="IPR036890">
    <property type="entry name" value="HATPase_C_sf"/>
</dbReference>
<evidence type="ECO:0000259" key="9">
    <source>
        <dbReference type="PROSITE" id="PS50113"/>
    </source>
</evidence>
<dbReference type="Proteomes" id="UP000238375">
    <property type="component" value="Unassembled WGS sequence"/>
</dbReference>
<feature type="domain" description="PAC" evidence="9">
    <location>
        <begin position="519"/>
        <end position="572"/>
    </location>
</feature>
<dbReference type="Gene3D" id="3.30.450.20">
    <property type="entry name" value="PAS domain"/>
    <property type="match status" value="3"/>
</dbReference>
<evidence type="ECO:0000256" key="1">
    <source>
        <dbReference type="ARBA" id="ARBA00000085"/>
    </source>
</evidence>
<dbReference type="GO" id="GO:0000155">
    <property type="term" value="F:phosphorelay sensor kinase activity"/>
    <property type="evidence" value="ECO:0007669"/>
    <property type="project" value="InterPro"/>
</dbReference>
<feature type="domain" description="PAC" evidence="9">
    <location>
        <begin position="92"/>
        <end position="145"/>
    </location>
</feature>
<feature type="domain" description="PAS" evidence="8">
    <location>
        <begin position="16"/>
        <end position="87"/>
    </location>
</feature>
<evidence type="ECO:0000256" key="5">
    <source>
        <dbReference type="ARBA" id="ARBA00022777"/>
    </source>
</evidence>
<evidence type="ECO:0000256" key="3">
    <source>
        <dbReference type="ARBA" id="ARBA00022553"/>
    </source>
</evidence>
<feature type="domain" description="PAC" evidence="9">
    <location>
        <begin position="391"/>
        <end position="444"/>
    </location>
</feature>